<sequence length="96" mass="11035">MKGDQRSRAFNLPEYSRRVMVEMDQESNGSSAEEEESPPSVDKWEGRSFKVQAHSQIMRIRAEDSYLGEDNFGFMHFFLYSRPILRASPLGGRTGD</sequence>
<dbReference type="STRING" id="429701.A0A2G9I3Y9"/>
<protein>
    <submittedName>
        <fullName evidence="2">Uncharacterized protein</fullName>
    </submittedName>
</protein>
<dbReference type="OrthoDB" id="911411at2759"/>
<gene>
    <name evidence="2" type="ORF">CDL12_02775</name>
</gene>
<dbReference type="AlphaFoldDB" id="A0A2G9I3Y9"/>
<name>A0A2G9I3Y9_9LAMI</name>
<keyword evidence="3" id="KW-1185">Reference proteome</keyword>
<evidence type="ECO:0000313" key="2">
    <source>
        <dbReference type="EMBL" id="PIN24487.1"/>
    </source>
</evidence>
<evidence type="ECO:0000313" key="3">
    <source>
        <dbReference type="Proteomes" id="UP000231279"/>
    </source>
</evidence>
<organism evidence="2 3">
    <name type="scientific">Handroanthus impetiginosus</name>
    <dbReference type="NCBI Taxonomy" id="429701"/>
    <lineage>
        <taxon>Eukaryota</taxon>
        <taxon>Viridiplantae</taxon>
        <taxon>Streptophyta</taxon>
        <taxon>Embryophyta</taxon>
        <taxon>Tracheophyta</taxon>
        <taxon>Spermatophyta</taxon>
        <taxon>Magnoliopsida</taxon>
        <taxon>eudicotyledons</taxon>
        <taxon>Gunneridae</taxon>
        <taxon>Pentapetalae</taxon>
        <taxon>asterids</taxon>
        <taxon>lamiids</taxon>
        <taxon>Lamiales</taxon>
        <taxon>Bignoniaceae</taxon>
        <taxon>Crescentiina</taxon>
        <taxon>Tabebuia alliance</taxon>
        <taxon>Handroanthus</taxon>
    </lineage>
</organism>
<accession>A0A2G9I3Y9</accession>
<dbReference type="Proteomes" id="UP000231279">
    <property type="component" value="Unassembled WGS sequence"/>
</dbReference>
<feature type="region of interest" description="Disordered" evidence="1">
    <location>
        <begin position="1"/>
        <end position="47"/>
    </location>
</feature>
<proteinExistence type="predicted"/>
<comment type="caution">
    <text evidence="2">The sequence shown here is derived from an EMBL/GenBank/DDBJ whole genome shotgun (WGS) entry which is preliminary data.</text>
</comment>
<dbReference type="EMBL" id="NKXS01000410">
    <property type="protein sequence ID" value="PIN24487.1"/>
    <property type="molecule type" value="Genomic_DNA"/>
</dbReference>
<evidence type="ECO:0000256" key="1">
    <source>
        <dbReference type="SAM" id="MobiDB-lite"/>
    </source>
</evidence>
<reference evidence="3" key="1">
    <citation type="journal article" date="2018" name="Gigascience">
        <title>Genome assembly of the Pink Ipe (Handroanthus impetiginosus, Bignoniaceae), a highly valued, ecologically keystone Neotropical timber forest tree.</title>
        <authorList>
            <person name="Silva-Junior O.B."/>
            <person name="Grattapaglia D."/>
            <person name="Novaes E."/>
            <person name="Collevatti R.G."/>
        </authorList>
    </citation>
    <scope>NUCLEOTIDE SEQUENCE [LARGE SCALE GENOMIC DNA]</scope>
    <source>
        <strain evidence="3">cv. UFG-1</strain>
    </source>
</reference>